<keyword evidence="3" id="KW-1185">Reference proteome</keyword>
<dbReference type="Proteomes" id="UP000550729">
    <property type="component" value="Unassembled WGS sequence"/>
</dbReference>
<keyword evidence="1" id="KW-0732">Signal</keyword>
<name>A0A848L9E9_9ACTN</name>
<feature type="signal peptide" evidence="1">
    <location>
        <begin position="1"/>
        <end position="18"/>
    </location>
</feature>
<proteinExistence type="predicted"/>
<reference evidence="2 3" key="1">
    <citation type="submission" date="2020-04" db="EMBL/GenBank/DDBJ databases">
        <title>Gordonia sp. nov. TBRC 11910.</title>
        <authorList>
            <person name="Suriyachadkun C."/>
        </authorList>
    </citation>
    <scope>NUCLEOTIDE SEQUENCE [LARGE SCALE GENOMIC DNA]</scope>
    <source>
        <strain evidence="2 3">TBRC 11910</strain>
    </source>
</reference>
<comment type="caution">
    <text evidence="2">The sequence shown here is derived from an EMBL/GenBank/DDBJ whole genome shotgun (WGS) entry which is preliminary data.</text>
</comment>
<evidence type="ECO:0000313" key="2">
    <source>
        <dbReference type="EMBL" id="NMO05091.1"/>
    </source>
</evidence>
<dbReference type="AlphaFoldDB" id="A0A848L9E9"/>
<sequence>MAAATVAASFVAPGIASADPITGSLDIGSSILGGIFGSTGSGGGGGGNQGAPTVQSCNAQTKSGGAGVTTTRYLMGRTGPMSFNLVYHTENIPDRIVVTYQGRTVGDTGYVGDNINEGQGTLRVRVPSGNDSSVVVQVTGPNDTEWHYTLYCP</sequence>
<feature type="chain" id="PRO_5032811671" evidence="1">
    <location>
        <begin position="19"/>
        <end position="153"/>
    </location>
</feature>
<accession>A0A848L9E9</accession>
<organism evidence="2 3">
    <name type="scientific">Gordonia asplenii</name>
    <dbReference type="NCBI Taxonomy" id="2725283"/>
    <lineage>
        <taxon>Bacteria</taxon>
        <taxon>Bacillati</taxon>
        <taxon>Actinomycetota</taxon>
        <taxon>Actinomycetes</taxon>
        <taxon>Mycobacteriales</taxon>
        <taxon>Gordoniaceae</taxon>
        <taxon>Gordonia</taxon>
    </lineage>
</organism>
<dbReference type="EMBL" id="JABBNB010000050">
    <property type="protein sequence ID" value="NMO05091.1"/>
    <property type="molecule type" value="Genomic_DNA"/>
</dbReference>
<gene>
    <name evidence="2" type="ORF">HH308_28105</name>
</gene>
<evidence type="ECO:0000313" key="3">
    <source>
        <dbReference type="Proteomes" id="UP000550729"/>
    </source>
</evidence>
<evidence type="ECO:0000256" key="1">
    <source>
        <dbReference type="SAM" id="SignalP"/>
    </source>
</evidence>
<protein>
    <submittedName>
        <fullName evidence="2">Uncharacterized protein</fullName>
    </submittedName>
</protein>